<feature type="region of interest" description="Disordered" evidence="1">
    <location>
        <begin position="165"/>
        <end position="195"/>
    </location>
</feature>
<sequence>MDGVSFSEASTESSTALSTEASTVLLTEVPEEMTTSPQTSEAALRSDFVHYPGRYIGDNNMATHTTATFLIERKANAGEHGAEGVLTVQRSMTPPSVGSGNTWFSTTSAGCVPGRLTLHDAYVAKLLVEDLDDAERRDDSLPQRTDRELDIVYRDHEQSTVYNQLQQQTAQNEMKQHSDHEQQKADQDDMESDLVPDNDIYQQPVIMQSLASEYGLHALPDISKSESKLADNEEEQQLDQDDMDSDEVAQCPEQQVDAQSERGADFSESCVNLVKHDDSLNSCTEQQLQYTAADKDAIVLVRQKAAREVGTEVTATKTTPVSDLVSQCPDLSAVHLEPIAVDGRMYNRWARLPRDGDPLSEDTSSTRRPMTLRALQYSGSLKAASLIPTIVRNNPDFLEAGSTACLNFKAGVAPTPPFPSFPASDTVALAESRRQAEVTSSRPTTREDSGASVTLSTRVAEYLPFLTTERKHTGGKRVNLVATSENTCPSEAQLPCHRRVVSGAGGVRVAFQERQQNVQSLPMSRASLLFSQEVDMRSHRYQFFSRRIHPLRNMPKSSSSEENCAKDGKEKQTELRRVQFIDLAEVRKVLLQERGCSQQKARHEQEMDTGEVTRSSVTASAPVLRGRLHGRVGGGYCNVRRGAQGTLPLQPFIPIGLPVGPRSAK</sequence>
<protein>
    <submittedName>
        <fullName evidence="2">Uncharacterized protein</fullName>
    </submittedName>
</protein>
<organism evidence="2 3">
    <name type="scientific">Batillaria attramentaria</name>
    <dbReference type="NCBI Taxonomy" id="370345"/>
    <lineage>
        <taxon>Eukaryota</taxon>
        <taxon>Metazoa</taxon>
        <taxon>Spiralia</taxon>
        <taxon>Lophotrochozoa</taxon>
        <taxon>Mollusca</taxon>
        <taxon>Gastropoda</taxon>
        <taxon>Caenogastropoda</taxon>
        <taxon>Sorbeoconcha</taxon>
        <taxon>Cerithioidea</taxon>
        <taxon>Batillariidae</taxon>
        <taxon>Batillaria</taxon>
    </lineage>
</organism>
<proteinExistence type="predicted"/>
<comment type="caution">
    <text evidence="2">The sequence shown here is derived from an EMBL/GenBank/DDBJ whole genome shotgun (WGS) entry which is preliminary data.</text>
</comment>
<feature type="compositionally biased region" description="Acidic residues" evidence="1">
    <location>
        <begin position="232"/>
        <end position="247"/>
    </location>
</feature>
<feature type="compositionally biased region" description="Low complexity" evidence="1">
    <location>
        <begin position="7"/>
        <end position="23"/>
    </location>
</feature>
<feature type="region of interest" description="Disordered" evidence="1">
    <location>
        <begin position="552"/>
        <end position="571"/>
    </location>
</feature>
<feature type="region of interest" description="Disordered" evidence="1">
    <location>
        <begin position="226"/>
        <end position="247"/>
    </location>
</feature>
<feature type="compositionally biased region" description="Basic and acidic residues" evidence="1">
    <location>
        <begin position="174"/>
        <end position="187"/>
    </location>
</feature>
<name>A0ABD0LHW6_9CAEN</name>
<gene>
    <name evidence="2" type="ORF">BaRGS_00009641</name>
</gene>
<evidence type="ECO:0000256" key="1">
    <source>
        <dbReference type="SAM" id="MobiDB-lite"/>
    </source>
</evidence>
<evidence type="ECO:0000313" key="2">
    <source>
        <dbReference type="EMBL" id="KAK7499094.1"/>
    </source>
</evidence>
<accession>A0ABD0LHW6</accession>
<reference evidence="2 3" key="1">
    <citation type="journal article" date="2023" name="Sci. Data">
        <title>Genome assembly of the Korean intertidal mud-creeper Batillaria attramentaria.</title>
        <authorList>
            <person name="Patra A.K."/>
            <person name="Ho P.T."/>
            <person name="Jun S."/>
            <person name="Lee S.J."/>
            <person name="Kim Y."/>
            <person name="Won Y.J."/>
        </authorList>
    </citation>
    <scope>NUCLEOTIDE SEQUENCE [LARGE SCALE GENOMIC DNA]</scope>
    <source>
        <strain evidence="2">Wonlab-2016</strain>
    </source>
</reference>
<feature type="region of interest" description="Disordered" evidence="1">
    <location>
        <begin position="433"/>
        <end position="452"/>
    </location>
</feature>
<dbReference type="AlphaFoldDB" id="A0ABD0LHW6"/>
<keyword evidence="3" id="KW-1185">Reference proteome</keyword>
<dbReference type="Proteomes" id="UP001519460">
    <property type="component" value="Unassembled WGS sequence"/>
</dbReference>
<evidence type="ECO:0000313" key="3">
    <source>
        <dbReference type="Proteomes" id="UP001519460"/>
    </source>
</evidence>
<feature type="region of interest" description="Disordered" evidence="1">
    <location>
        <begin position="1"/>
        <end position="23"/>
    </location>
</feature>
<dbReference type="EMBL" id="JACVVK020000046">
    <property type="protein sequence ID" value="KAK7499094.1"/>
    <property type="molecule type" value="Genomic_DNA"/>
</dbReference>